<evidence type="ECO:0000256" key="1">
    <source>
        <dbReference type="SAM" id="MobiDB-lite"/>
    </source>
</evidence>
<organism evidence="2 3">
    <name type="scientific">Crotalaria pallida</name>
    <name type="common">Smooth rattlebox</name>
    <name type="synonym">Crotalaria striata</name>
    <dbReference type="NCBI Taxonomy" id="3830"/>
    <lineage>
        <taxon>Eukaryota</taxon>
        <taxon>Viridiplantae</taxon>
        <taxon>Streptophyta</taxon>
        <taxon>Embryophyta</taxon>
        <taxon>Tracheophyta</taxon>
        <taxon>Spermatophyta</taxon>
        <taxon>Magnoliopsida</taxon>
        <taxon>eudicotyledons</taxon>
        <taxon>Gunneridae</taxon>
        <taxon>Pentapetalae</taxon>
        <taxon>rosids</taxon>
        <taxon>fabids</taxon>
        <taxon>Fabales</taxon>
        <taxon>Fabaceae</taxon>
        <taxon>Papilionoideae</taxon>
        <taxon>50 kb inversion clade</taxon>
        <taxon>genistoids sensu lato</taxon>
        <taxon>core genistoids</taxon>
        <taxon>Crotalarieae</taxon>
        <taxon>Crotalaria</taxon>
    </lineage>
</organism>
<evidence type="ECO:0000313" key="3">
    <source>
        <dbReference type="Proteomes" id="UP001372338"/>
    </source>
</evidence>
<sequence length="143" mass="16462">MNSAGSVKVARREHVSISVAYLEDYGHWDVKQTKWLWEGPARIEIIDPDLVVSGRMMDVTPCVMYLRDQVTGGPYSFHELHPAMRRMDFEDISDGEEDPSTASESEEDVASEKEIEEFQEEDQEDVVEEEENEDPHVMEMPNI</sequence>
<keyword evidence="3" id="KW-1185">Reference proteome</keyword>
<feature type="compositionally biased region" description="Acidic residues" evidence="1">
    <location>
        <begin position="90"/>
        <end position="133"/>
    </location>
</feature>
<dbReference type="EMBL" id="JAYWIO010000003">
    <property type="protein sequence ID" value="KAK7273364.1"/>
    <property type="molecule type" value="Genomic_DNA"/>
</dbReference>
<accession>A0AAN9FD96</accession>
<gene>
    <name evidence="2" type="ORF">RIF29_14413</name>
</gene>
<protein>
    <submittedName>
        <fullName evidence="2">Uncharacterized protein</fullName>
    </submittedName>
</protein>
<dbReference type="Proteomes" id="UP001372338">
    <property type="component" value="Unassembled WGS sequence"/>
</dbReference>
<name>A0AAN9FD96_CROPI</name>
<feature type="region of interest" description="Disordered" evidence="1">
    <location>
        <begin position="87"/>
        <end position="143"/>
    </location>
</feature>
<evidence type="ECO:0000313" key="2">
    <source>
        <dbReference type="EMBL" id="KAK7273364.1"/>
    </source>
</evidence>
<proteinExistence type="predicted"/>
<comment type="caution">
    <text evidence="2">The sequence shown here is derived from an EMBL/GenBank/DDBJ whole genome shotgun (WGS) entry which is preliminary data.</text>
</comment>
<dbReference type="AlphaFoldDB" id="A0AAN9FD96"/>
<reference evidence="2 3" key="1">
    <citation type="submission" date="2024-01" db="EMBL/GenBank/DDBJ databases">
        <title>The genomes of 5 underutilized Papilionoideae crops provide insights into root nodulation and disease resistanc.</title>
        <authorList>
            <person name="Yuan L."/>
        </authorList>
    </citation>
    <scope>NUCLEOTIDE SEQUENCE [LARGE SCALE GENOMIC DNA]</scope>
    <source>
        <strain evidence="2">ZHUSHIDOU_FW_LH</strain>
        <tissue evidence="2">Leaf</tissue>
    </source>
</reference>